<dbReference type="AlphaFoldDB" id="A0ABD1CRC9"/>
<gene>
    <name evidence="1" type="ORF">pipiens_015637</name>
</gene>
<reference evidence="1 2" key="1">
    <citation type="submission" date="2024-05" db="EMBL/GenBank/DDBJ databases">
        <title>Culex pipiens pipiens assembly and annotation.</title>
        <authorList>
            <person name="Alout H."/>
            <person name="Durand T."/>
        </authorList>
    </citation>
    <scope>NUCLEOTIDE SEQUENCE [LARGE SCALE GENOMIC DNA]</scope>
    <source>
        <strain evidence="1">HA-2024</strain>
        <tissue evidence="1">Whole body</tissue>
    </source>
</reference>
<evidence type="ECO:0000313" key="1">
    <source>
        <dbReference type="EMBL" id="KAL1378354.1"/>
    </source>
</evidence>
<sequence length="49" mass="5539">KAIKVEENKRDFFAKGRRALLEVVEVKPAATFIYVAVPKQKSKSSWSTS</sequence>
<keyword evidence="2" id="KW-1185">Reference proteome</keyword>
<evidence type="ECO:0000313" key="2">
    <source>
        <dbReference type="Proteomes" id="UP001562425"/>
    </source>
</evidence>
<feature type="non-terminal residue" evidence="1">
    <location>
        <position position="1"/>
    </location>
</feature>
<comment type="caution">
    <text evidence="1">The sequence shown here is derived from an EMBL/GenBank/DDBJ whole genome shotgun (WGS) entry which is preliminary data.</text>
</comment>
<dbReference type="Proteomes" id="UP001562425">
    <property type="component" value="Unassembled WGS sequence"/>
</dbReference>
<proteinExistence type="predicted"/>
<protein>
    <submittedName>
        <fullName evidence="1">Uncharacterized protein</fullName>
    </submittedName>
</protein>
<accession>A0ABD1CRC9</accession>
<dbReference type="EMBL" id="JBEHCU010010355">
    <property type="protein sequence ID" value="KAL1378354.1"/>
    <property type="molecule type" value="Genomic_DNA"/>
</dbReference>
<organism evidence="1 2">
    <name type="scientific">Culex pipiens pipiens</name>
    <name type="common">Northern house mosquito</name>
    <dbReference type="NCBI Taxonomy" id="38569"/>
    <lineage>
        <taxon>Eukaryota</taxon>
        <taxon>Metazoa</taxon>
        <taxon>Ecdysozoa</taxon>
        <taxon>Arthropoda</taxon>
        <taxon>Hexapoda</taxon>
        <taxon>Insecta</taxon>
        <taxon>Pterygota</taxon>
        <taxon>Neoptera</taxon>
        <taxon>Endopterygota</taxon>
        <taxon>Diptera</taxon>
        <taxon>Nematocera</taxon>
        <taxon>Culicoidea</taxon>
        <taxon>Culicidae</taxon>
        <taxon>Culicinae</taxon>
        <taxon>Culicini</taxon>
        <taxon>Culex</taxon>
        <taxon>Culex</taxon>
    </lineage>
</organism>
<name>A0ABD1CRC9_CULPP</name>